<name>A0A7X6SU55_9CORY</name>
<comment type="caution">
    <text evidence="1">The sequence shown here is derived from an EMBL/GenBank/DDBJ whole genome shotgun (WGS) entry which is preliminary data.</text>
</comment>
<organism evidence="1 2">
    <name type="scientific">Corynebacterium humireducens</name>
    <dbReference type="NCBI Taxonomy" id="1223514"/>
    <lineage>
        <taxon>Bacteria</taxon>
        <taxon>Bacillati</taxon>
        <taxon>Actinomycetota</taxon>
        <taxon>Actinomycetes</taxon>
        <taxon>Mycobacteriales</taxon>
        <taxon>Corynebacteriaceae</taxon>
        <taxon>Corynebacterium</taxon>
    </lineage>
</organism>
<gene>
    <name evidence="1" type="ORF">GX859_00185</name>
</gene>
<dbReference type="Pfam" id="PF10923">
    <property type="entry name" value="BrxC_BrxD"/>
    <property type="match status" value="1"/>
</dbReference>
<feature type="non-terminal residue" evidence="1">
    <location>
        <position position="111"/>
    </location>
</feature>
<evidence type="ECO:0000313" key="1">
    <source>
        <dbReference type="EMBL" id="NLA54709.1"/>
    </source>
</evidence>
<reference evidence="1 2" key="1">
    <citation type="journal article" date="2020" name="Biotechnol. Biofuels">
        <title>New insights from the biogas microbiome by comprehensive genome-resolved metagenomics of nearly 1600 species originating from multiple anaerobic digesters.</title>
        <authorList>
            <person name="Campanaro S."/>
            <person name="Treu L."/>
            <person name="Rodriguez-R L.M."/>
            <person name="Kovalovszki A."/>
            <person name="Ziels R.M."/>
            <person name="Maus I."/>
            <person name="Zhu X."/>
            <person name="Kougias P.G."/>
            <person name="Basile A."/>
            <person name="Luo G."/>
            <person name="Schluter A."/>
            <person name="Konstantinidis K.T."/>
            <person name="Angelidaki I."/>
        </authorList>
    </citation>
    <scope>NUCLEOTIDE SEQUENCE [LARGE SCALE GENOMIC DNA]</scope>
    <source>
        <strain evidence="1">AS15tlH2ME_198</strain>
    </source>
</reference>
<dbReference type="Proteomes" id="UP000557899">
    <property type="component" value="Unassembled WGS sequence"/>
</dbReference>
<evidence type="ECO:0000313" key="2">
    <source>
        <dbReference type="Proteomes" id="UP000557899"/>
    </source>
</evidence>
<dbReference type="EMBL" id="JAAZHI010000003">
    <property type="protein sequence ID" value="NLA54709.1"/>
    <property type="molecule type" value="Genomic_DNA"/>
</dbReference>
<proteinExistence type="predicted"/>
<accession>A0A7X6SU55</accession>
<dbReference type="InterPro" id="IPR021228">
    <property type="entry name" value="BrxD"/>
</dbReference>
<protein>
    <submittedName>
        <fullName evidence="1">DUF2791 family P-loop domain-containing protein</fullName>
    </submittedName>
</protein>
<dbReference type="AlphaFoldDB" id="A0A7X6SU55"/>
<sequence length="111" mass="12018">MSTAVSHRRRKEVIDALRRGTVPGQGLDILAVGLDRFGAALSAELDTVAGGGSVFKAVRGEYGAGKTFFTRHLAEKASSRGFATAEVQISETETPLHRLETVYRRVTESLR</sequence>